<protein>
    <submittedName>
        <fullName evidence="2">Uncharacterized protein</fullName>
    </submittedName>
</protein>
<reference evidence="2" key="2">
    <citation type="journal article" date="2015" name="Fish Shellfish Immunol.">
        <title>Early steps in the European eel (Anguilla anguilla)-Vibrio vulnificus interaction in the gills: Role of the RtxA13 toxin.</title>
        <authorList>
            <person name="Callol A."/>
            <person name="Pajuelo D."/>
            <person name="Ebbesson L."/>
            <person name="Teles M."/>
            <person name="MacKenzie S."/>
            <person name="Amaro C."/>
        </authorList>
    </citation>
    <scope>NUCLEOTIDE SEQUENCE</scope>
</reference>
<dbReference type="EMBL" id="GBXM01092962">
    <property type="protein sequence ID" value="JAH15615.1"/>
    <property type="molecule type" value="Transcribed_RNA"/>
</dbReference>
<dbReference type="AlphaFoldDB" id="A0A0E9QGZ2"/>
<feature type="region of interest" description="Disordered" evidence="1">
    <location>
        <begin position="1"/>
        <end position="39"/>
    </location>
</feature>
<accession>A0A0E9QGZ2</accession>
<organism evidence="2">
    <name type="scientific">Anguilla anguilla</name>
    <name type="common">European freshwater eel</name>
    <name type="synonym">Muraena anguilla</name>
    <dbReference type="NCBI Taxonomy" id="7936"/>
    <lineage>
        <taxon>Eukaryota</taxon>
        <taxon>Metazoa</taxon>
        <taxon>Chordata</taxon>
        <taxon>Craniata</taxon>
        <taxon>Vertebrata</taxon>
        <taxon>Euteleostomi</taxon>
        <taxon>Actinopterygii</taxon>
        <taxon>Neopterygii</taxon>
        <taxon>Teleostei</taxon>
        <taxon>Anguilliformes</taxon>
        <taxon>Anguillidae</taxon>
        <taxon>Anguilla</taxon>
    </lineage>
</organism>
<evidence type="ECO:0000313" key="2">
    <source>
        <dbReference type="EMBL" id="JAH15615.1"/>
    </source>
</evidence>
<proteinExistence type="predicted"/>
<sequence>MCKSGLLTHKSQEDDQQADEGTNAGDQDEQEEPEVLGRSELLRTSIPHIVFICPQHLFQAGCKHSNQGDDHTTISCKAGFKTNSDCAQGR</sequence>
<name>A0A0E9QGZ2_ANGAN</name>
<reference evidence="2" key="1">
    <citation type="submission" date="2014-11" db="EMBL/GenBank/DDBJ databases">
        <authorList>
            <person name="Amaro Gonzalez C."/>
        </authorList>
    </citation>
    <scope>NUCLEOTIDE SEQUENCE</scope>
</reference>
<evidence type="ECO:0000256" key="1">
    <source>
        <dbReference type="SAM" id="MobiDB-lite"/>
    </source>
</evidence>